<dbReference type="STRING" id="1764295.A0A5B8MI55"/>
<dbReference type="Proteomes" id="UP000316726">
    <property type="component" value="Chromosome 3"/>
</dbReference>
<evidence type="ECO:0000256" key="2">
    <source>
        <dbReference type="ARBA" id="ARBA00022692"/>
    </source>
</evidence>
<feature type="transmembrane region" description="Helical" evidence="6">
    <location>
        <begin position="473"/>
        <end position="504"/>
    </location>
</feature>
<feature type="transmembrane region" description="Helical" evidence="6">
    <location>
        <begin position="292"/>
        <end position="311"/>
    </location>
</feature>
<feature type="region of interest" description="Disordered" evidence="5">
    <location>
        <begin position="33"/>
        <end position="93"/>
    </location>
</feature>
<name>A0A5B8MI55_9CHLO</name>
<evidence type="ECO:0000313" key="8">
    <source>
        <dbReference type="EMBL" id="QDZ20156.1"/>
    </source>
</evidence>
<protein>
    <submittedName>
        <fullName evidence="8">Sulfate transporter</fullName>
    </submittedName>
</protein>
<dbReference type="InterPro" id="IPR011547">
    <property type="entry name" value="SLC26A/SulP_dom"/>
</dbReference>
<dbReference type="PROSITE" id="PS50801">
    <property type="entry name" value="STAS"/>
    <property type="match status" value="1"/>
</dbReference>
<feature type="transmembrane region" description="Helical" evidence="6">
    <location>
        <begin position="195"/>
        <end position="213"/>
    </location>
</feature>
<feature type="domain" description="STAS" evidence="7">
    <location>
        <begin position="516"/>
        <end position="609"/>
    </location>
</feature>
<dbReference type="InterPro" id="IPR036513">
    <property type="entry name" value="STAS_dom_sf"/>
</dbReference>
<dbReference type="OrthoDB" id="288203at2759"/>
<evidence type="ECO:0000259" key="7">
    <source>
        <dbReference type="PROSITE" id="PS50801"/>
    </source>
</evidence>
<evidence type="ECO:0000256" key="6">
    <source>
        <dbReference type="SAM" id="Phobius"/>
    </source>
</evidence>
<dbReference type="Pfam" id="PF01740">
    <property type="entry name" value="STAS"/>
    <property type="match status" value="1"/>
</dbReference>
<comment type="subcellular location">
    <subcellularLocation>
        <location evidence="1">Membrane</location>
        <topology evidence="1">Multi-pass membrane protein</topology>
    </subcellularLocation>
</comment>
<evidence type="ECO:0000256" key="1">
    <source>
        <dbReference type="ARBA" id="ARBA00004141"/>
    </source>
</evidence>
<dbReference type="Pfam" id="PF00916">
    <property type="entry name" value="Sulfate_transp"/>
    <property type="match status" value="1"/>
</dbReference>
<proteinExistence type="predicted"/>
<feature type="compositionally biased region" description="Basic and acidic residues" evidence="5">
    <location>
        <begin position="81"/>
        <end position="93"/>
    </location>
</feature>
<dbReference type="InterPro" id="IPR002645">
    <property type="entry name" value="STAS_dom"/>
</dbReference>
<feature type="compositionally biased region" description="Low complexity" evidence="5">
    <location>
        <begin position="692"/>
        <end position="705"/>
    </location>
</feature>
<feature type="transmembrane region" description="Helical" evidence="6">
    <location>
        <begin position="416"/>
        <end position="436"/>
    </location>
</feature>
<accession>A0A5B8MI55</accession>
<gene>
    <name evidence="8" type="ORF">A3770_03p26740</name>
</gene>
<keyword evidence="4 6" id="KW-0472">Membrane</keyword>
<feature type="transmembrane region" description="Helical" evidence="6">
    <location>
        <begin position="141"/>
        <end position="165"/>
    </location>
</feature>
<evidence type="ECO:0000256" key="3">
    <source>
        <dbReference type="ARBA" id="ARBA00022989"/>
    </source>
</evidence>
<dbReference type="Gene3D" id="3.30.750.24">
    <property type="entry name" value="STAS domain"/>
    <property type="match status" value="1"/>
</dbReference>
<evidence type="ECO:0000256" key="4">
    <source>
        <dbReference type="ARBA" id="ARBA00023136"/>
    </source>
</evidence>
<evidence type="ECO:0000313" key="9">
    <source>
        <dbReference type="Proteomes" id="UP000316726"/>
    </source>
</evidence>
<dbReference type="CDD" id="cd07042">
    <property type="entry name" value="STAS_SulP_like_sulfate_transporter"/>
    <property type="match status" value="1"/>
</dbReference>
<dbReference type="GO" id="GO:0016020">
    <property type="term" value="C:membrane"/>
    <property type="evidence" value="ECO:0007669"/>
    <property type="project" value="UniProtKB-SubCell"/>
</dbReference>
<feature type="transmembrane region" description="Helical" evidence="6">
    <location>
        <begin position="263"/>
        <end position="280"/>
    </location>
</feature>
<feature type="region of interest" description="Disordered" evidence="5">
    <location>
        <begin position="692"/>
        <end position="718"/>
    </location>
</feature>
<keyword evidence="3 6" id="KW-1133">Transmembrane helix</keyword>
<dbReference type="EMBL" id="CP031036">
    <property type="protein sequence ID" value="QDZ20156.1"/>
    <property type="molecule type" value="Genomic_DNA"/>
</dbReference>
<feature type="transmembrane region" description="Helical" evidence="6">
    <location>
        <begin position="225"/>
        <end position="243"/>
    </location>
</feature>
<organism evidence="8 9">
    <name type="scientific">Chloropicon primus</name>
    <dbReference type="NCBI Taxonomy" id="1764295"/>
    <lineage>
        <taxon>Eukaryota</taxon>
        <taxon>Viridiplantae</taxon>
        <taxon>Chlorophyta</taxon>
        <taxon>Chloropicophyceae</taxon>
        <taxon>Chloropicales</taxon>
        <taxon>Chloropicaceae</taxon>
        <taxon>Chloropicon</taxon>
    </lineage>
</organism>
<keyword evidence="9" id="KW-1185">Reference proteome</keyword>
<dbReference type="AlphaFoldDB" id="A0A5B8MI55"/>
<reference evidence="8 9" key="1">
    <citation type="submission" date="2018-07" db="EMBL/GenBank/DDBJ databases">
        <title>The complete nuclear genome of the prasinophyte Chloropicon primus (CCMP1205).</title>
        <authorList>
            <person name="Pombert J.-F."/>
            <person name="Otis C."/>
            <person name="Turmel M."/>
            <person name="Lemieux C."/>
        </authorList>
    </citation>
    <scope>NUCLEOTIDE SEQUENCE [LARGE SCALE GENOMIC DNA]</scope>
    <source>
        <strain evidence="8 9">CCMP1205</strain>
    </source>
</reference>
<dbReference type="PANTHER" id="PTHR43310">
    <property type="entry name" value="SULFATE TRANSPORTER YBAR-RELATED"/>
    <property type="match status" value="1"/>
</dbReference>
<keyword evidence="2 6" id="KW-0812">Transmembrane</keyword>
<dbReference type="SUPFAM" id="SSF52091">
    <property type="entry name" value="SpoIIaa-like"/>
    <property type="match status" value="1"/>
</dbReference>
<sequence>MAEGRAASRMGKDLGRSLTHYGVGLDEVLRRERAREGRRMVQGRAPRMGKDLGRSAGRKTCAARRPAKAWSRSGSAPSPRPRFEERGARPSERRVLARATTEVQKDFDRLAEMRGLLGVGVSQILAGLTTTLSMIPESLAFTFVAGVPPIVGLHAAATMAFFTAIFGSQHGVISGAAGATAVVLAPLCAKFGIEYLFAAVVLSGLIQLGFGALRFGKFIRLVPQPVMMGFVNGLAIVIGVSQLEQFKVLSASGEHVWMQGSQLYIMAALTAVTMLIIRFWPKKMKFLSKVPAPLAAILTVTASVNLLHIHTRTVGDMASIAGSLPGLHIPQVPLTLGTLSVIAPTALAVAMVGLIETLLTQQLVDQITEKGPSSTHVECIAQGVGNVMTGFLGGMGGCAMIGQSMINVNSGGRHRLSGLSCAFFLAMSVIAGSSLIEKIPLAALVGTMWMLVIDIFDKSTFKRLSKVPKTDSLVVALVTGVTVFTNLAVAVVAGVVVSSLNFAWKSAQRITSSREVEPNAAYGKAAAVFKLQGPLFFGSVTQFREMFSAQKSKSESEEVVVLDFMESRVWDSSALEAISEVVQTYQNSNKEIHIRHLSRDCQKLLTKAGDLYDLNVIEADEDDPSYGVAANYDGEVLASQSPKSTGMESEGESEADRMNRAIMRQYSGGRPEETDPIQVPAAAEEELRWVGETTTSPATTAGETAESARDPNDAWYLW</sequence>
<dbReference type="InterPro" id="IPR052706">
    <property type="entry name" value="Membrane-Transporter-like"/>
</dbReference>
<evidence type="ECO:0000256" key="5">
    <source>
        <dbReference type="SAM" id="MobiDB-lite"/>
    </source>
</evidence>
<dbReference type="PANTHER" id="PTHR43310:SF1">
    <property type="entry name" value="SULFATE TRANSPORTER YBAR-RELATED"/>
    <property type="match status" value="1"/>
</dbReference>
<feature type="transmembrane region" description="Helical" evidence="6">
    <location>
        <begin position="331"/>
        <end position="355"/>
    </location>
</feature>